<evidence type="ECO:0000259" key="5">
    <source>
        <dbReference type="SMART" id="SM00967"/>
    </source>
</evidence>
<gene>
    <name evidence="6" type="ORF">GU90_13960</name>
</gene>
<sequence length="278" mass="29338">MKRPGTTPLTERSSRVAAARKLTRRSGREKAGKFLAEGAQAVTEALTAHASGQARVRDVFATESPRHLELTERARAEGIPVHWVTERAAAALSETVTPQGLVAVCDLPQTTVDQALAERPGLVAILVGVADPGNAGTVVRVADAAGAGAVLFAGNTVDVYNGKAVRASTGSVFHLPVARSRDVADVLVRCREAGLQLVGADGYANRDLHVAEDAGALRQPTAWVFGSEAHGLPDEVKTQLDFTLRVPLYGRAESLNLATAAAVCLYASARVRRHQRSQ</sequence>
<dbReference type="Pfam" id="PF00588">
    <property type="entry name" value="SpoU_methylase"/>
    <property type="match status" value="1"/>
</dbReference>
<dbReference type="STRING" id="28042.GU90_13960"/>
<keyword evidence="2 6" id="KW-0489">Methyltransferase</keyword>
<proteinExistence type="inferred from homology"/>
<feature type="domain" description="RNA 2-O ribose methyltransferase substrate binding" evidence="5">
    <location>
        <begin position="35"/>
        <end position="111"/>
    </location>
</feature>
<protein>
    <submittedName>
        <fullName evidence="6">RNA methyltransferase</fullName>
    </submittedName>
</protein>
<dbReference type="InterPro" id="IPR029028">
    <property type="entry name" value="Alpha/beta_knot_MTases"/>
</dbReference>
<keyword evidence="7" id="KW-1185">Reference proteome</keyword>
<dbReference type="Gene3D" id="3.30.1330.30">
    <property type="match status" value="1"/>
</dbReference>
<evidence type="ECO:0000256" key="3">
    <source>
        <dbReference type="ARBA" id="ARBA00022679"/>
    </source>
</evidence>
<accession>A0A073AWT0</accession>
<evidence type="ECO:0000313" key="6">
    <source>
        <dbReference type="EMBL" id="KEI43786.1"/>
    </source>
</evidence>
<dbReference type="PANTHER" id="PTHR43191:SF2">
    <property type="entry name" value="RRNA METHYLTRANSFERASE 3, MITOCHONDRIAL"/>
    <property type="match status" value="1"/>
</dbReference>
<dbReference type="GO" id="GO:0032259">
    <property type="term" value="P:methylation"/>
    <property type="evidence" value="ECO:0007669"/>
    <property type="project" value="UniProtKB-KW"/>
</dbReference>
<dbReference type="InterPro" id="IPR001537">
    <property type="entry name" value="SpoU_MeTrfase"/>
</dbReference>
<dbReference type="OrthoDB" id="9794400at2"/>
<dbReference type="Gene3D" id="3.40.1280.10">
    <property type="match status" value="1"/>
</dbReference>
<evidence type="ECO:0000313" key="7">
    <source>
        <dbReference type="Proteomes" id="UP000031419"/>
    </source>
</evidence>
<dbReference type="GO" id="GO:0005737">
    <property type="term" value="C:cytoplasm"/>
    <property type="evidence" value="ECO:0007669"/>
    <property type="project" value="UniProtKB-ARBA"/>
</dbReference>
<dbReference type="InterPro" id="IPR029026">
    <property type="entry name" value="tRNA_m1G_MTases_N"/>
</dbReference>
<dbReference type="Proteomes" id="UP000031419">
    <property type="component" value="Unassembled WGS sequence"/>
</dbReference>
<dbReference type="GO" id="GO:0008173">
    <property type="term" value="F:RNA methyltransferase activity"/>
    <property type="evidence" value="ECO:0007669"/>
    <property type="project" value="InterPro"/>
</dbReference>
<dbReference type="SUPFAM" id="SSF55315">
    <property type="entry name" value="L30e-like"/>
    <property type="match status" value="1"/>
</dbReference>
<dbReference type="PANTHER" id="PTHR43191">
    <property type="entry name" value="RRNA METHYLTRANSFERASE 3"/>
    <property type="match status" value="1"/>
</dbReference>
<comment type="similarity">
    <text evidence="1">Belongs to the class IV-like SAM-binding methyltransferase superfamily. RNA methyltransferase TrmH family.</text>
</comment>
<feature type="region of interest" description="Disordered" evidence="4">
    <location>
        <begin position="1"/>
        <end position="30"/>
    </location>
</feature>
<dbReference type="GO" id="GO:0006396">
    <property type="term" value="P:RNA processing"/>
    <property type="evidence" value="ECO:0007669"/>
    <property type="project" value="InterPro"/>
</dbReference>
<dbReference type="InterPro" id="IPR029064">
    <property type="entry name" value="Ribosomal_eL30-like_sf"/>
</dbReference>
<dbReference type="AlphaFoldDB" id="A0A073AWT0"/>
<dbReference type="SUPFAM" id="SSF75217">
    <property type="entry name" value="alpha/beta knot"/>
    <property type="match status" value="1"/>
</dbReference>
<comment type="caution">
    <text evidence="6">The sequence shown here is derived from an EMBL/GenBank/DDBJ whole genome shotgun (WGS) entry which is preliminary data.</text>
</comment>
<dbReference type="GO" id="GO:0003723">
    <property type="term" value="F:RNA binding"/>
    <property type="evidence" value="ECO:0007669"/>
    <property type="project" value="InterPro"/>
</dbReference>
<dbReference type="InterPro" id="IPR013123">
    <property type="entry name" value="SpoU_subst-bd"/>
</dbReference>
<dbReference type="InterPro" id="IPR053888">
    <property type="entry name" value="MRM3-like_sub_bind"/>
</dbReference>
<evidence type="ECO:0000256" key="2">
    <source>
        <dbReference type="ARBA" id="ARBA00022603"/>
    </source>
</evidence>
<name>A0A073AWT0_9PSEU</name>
<evidence type="ECO:0000256" key="1">
    <source>
        <dbReference type="ARBA" id="ARBA00007228"/>
    </source>
</evidence>
<organism evidence="6 7">
    <name type="scientific">Saccharopolyspora rectivirgula</name>
    <dbReference type="NCBI Taxonomy" id="28042"/>
    <lineage>
        <taxon>Bacteria</taxon>
        <taxon>Bacillati</taxon>
        <taxon>Actinomycetota</taxon>
        <taxon>Actinomycetes</taxon>
        <taxon>Pseudonocardiales</taxon>
        <taxon>Pseudonocardiaceae</taxon>
        <taxon>Saccharopolyspora</taxon>
    </lineage>
</organism>
<dbReference type="eggNOG" id="COG0566">
    <property type="taxonomic scope" value="Bacteria"/>
</dbReference>
<dbReference type="EMBL" id="JNVU01000033">
    <property type="protein sequence ID" value="KEI43786.1"/>
    <property type="molecule type" value="Genomic_DNA"/>
</dbReference>
<dbReference type="CDD" id="cd18095">
    <property type="entry name" value="SpoU-like_rRNA-MTase"/>
    <property type="match status" value="1"/>
</dbReference>
<dbReference type="Pfam" id="PF22435">
    <property type="entry name" value="MRM3-like_sub_bind"/>
    <property type="match status" value="1"/>
</dbReference>
<dbReference type="SMART" id="SM00967">
    <property type="entry name" value="SpoU_sub_bind"/>
    <property type="match status" value="1"/>
</dbReference>
<keyword evidence="3 6" id="KW-0808">Transferase</keyword>
<dbReference type="InterPro" id="IPR051259">
    <property type="entry name" value="rRNA_Methyltransferase"/>
</dbReference>
<evidence type="ECO:0000256" key="4">
    <source>
        <dbReference type="SAM" id="MobiDB-lite"/>
    </source>
</evidence>
<reference evidence="6 7" key="1">
    <citation type="submission" date="2014-06" db="EMBL/GenBank/DDBJ databases">
        <title>Saccharopolyspora rectivirgula DSM-43113 Genome sequencing.</title>
        <authorList>
            <person name="Barrera C."/>
            <person name="Millon L."/>
            <person name="Rognon B."/>
            <person name="Zaugg C."/>
            <person name="Monod M."/>
        </authorList>
    </citation>
    <scope>NUCLEOTIDE SEQUENCE [LARGE SCALE GENOMIC DNA]</scope>
    <source>
        <strain evidence="6 7">DSM 43113</strain>
    </source>
</reference>